<keyword evidence="1" id="KW-0812">Transmembrane</keyword>
<protein>
    <submittedName>
        <fullName evidence="2">General secretion pathway protein GspK</fullName>
    </submittedName>
</protein>
<dbReference type="InterPro" id="IPR038072">
    <property type="entry name" value="GspK_central_sf"/>
</dbReference>
<name>A0A963Z2W0_9PROT</name>
<dbReference type="Proteomes" id="UP000721844">
    <property type="component" value="Unassembled WGS sequence"/>
</dbReference>
<dbReference type="SUPFAM" id="SSF158544">
    <property type="entry name" value="GspK insert domain-like"/>
    <property type="match status" value="1"/>
</dbReference>
<reference evidence="2 3" key="1">
    <citation type="journal article" date="2021" name="Microorganisms">
        <title>Acidisoma silvae sp. nov. and Acidisomacellulosilytica sp. nov., Two Acidophilic Bacteria Isolated from Decaying Wood, Hydrolyzing Cellulose and Producing Poly-3-hydroxybutyrate.</title>
        <authorList>
            <person name="Mieszkin S."/>
            <person name="Pouder E."/>
            <person name="Uroz S."/>
            <person name="Simon-Colin C."/>
            <person name="Alain K."/>
        </authorList>
    </citation>
    <scope>NUCLEOTIDE SEQUENCE [LARGE SCALE GENOMIC DNA]</scope>
    <source>
        <strain evidence="2 3">HW T5.17</strain>
    </source>
</reference>
<dbReference type="EMBL" id="JAESVA010000004">
    <property type="protein sequence ID" value="MCB8881484.1"/>
    <property type="molecule type" value="Genomic_DNA"/>
</dbReference>
<keyword evidence="1" id="KW-1133">Transmembrane helix</keyword>
<dbReference type="RefSeq" id="WP_227308153.1">
    <property type="nucleotide sequence ID" value="NZ_JAESVA010000004.1"/>
</dbReference>
<accession>A0A963Z2W0</accession>
<keyword evidence="1" id="KW-0472">Membrane</keyword>
<organism evidence="2 3">
    <name type="scientific">Acidisoma cellulosilyticum</name>
    <dbReference type="NCBI Taxonomy" id="2802395"/>
    <lineage>
        <taxon>Bacteria</taxon>
        <taxon>Pseudomonadati</taxon>
        <taxon>Pseudomonadota</taxon>
        <taxon>Alphaproteobacteria</taxon>
        <taxon>Acetobacterales</taxon>
        <taxon>Acidocellaceae</taxon>
        <taxon>Acidisoma</taxon>
    </lineage>
</organism>
<evidence type="ECO:0000313" key="3">
    <source>
        <dbReference type="Proteomes" id="UP000721844"/>
    </source>
</evidence>
<keyword evidence="3" id="KW-1185">Reference proteome</keyword>
<gene>
    <name evidence="2" type="ORF">ACELLULO517_14635</name>
</gene>
<evidence type="ECO:0000313" key="2">
    <source>
        <dbReference type="EMBL" id="MCB8881484.1"/>
    </source>
</evidence>
<dbReference type="PROSITE" id="PS00050">
    <property type="entry name" value="RIBOSOMAL_L23"/>
    <property type="match status" value="1"/>
</dbReference>
<comment type="caution">
    <text evidence="2">The sequence shown here is derived from an EMBL/GenBank/DDBJ whole genome shotgun (WGS) entry which is preliminary data.</text>
</comment>
<dbReference type="InterPro" id="IPR001014">
    <property type="entry name" value="Ribosomal_uL23_CS"/>
</dbReference>
<dbReference type="AlphaFoldDB" id="A0A963Z2W0"/>
<sequence>MGHRPPAPAMRASGRESGMALVVALWGTAILAIVTMSVLDLTRANSRMEHSGSDAARLGDVADAAINLAILSMLGPSKTRPPVLGLPFTITFGGSQARMTIQDEAGKLDLNFVSVGILEQMLAASGLDAAQQEAVATRIVARRKGADAQPFQSVSALRDVPGITPAAYNWLSSTLTVYAQTPYLDPTYASTQVLQVFRTQDPSIEARLRDRTDAARGMPATTPLPGVVLGHAYTITAEVAGLRGARAFRRAVIRLSGQSSAPLLVYEWN</sequence>
<feature type="transmembrane region" description="Helical" evidence="1">
    <location>
        <begin position="20"/>
        <end position="39"/>
    </location>
</feature>
<proteinExistence type="predicted"/>
<evidence type="ECO:0000256" key="1">
    <source>
        <dbReference type="SAM" id="Phobius"/>
    </source>
</evidence>
<dbReference type="GO" id="GO:0019843">
    <property type="term" value="F:rRNA binding"/>
    <property type="evidence" value="ECO:0007669"/>
    <property type="project" value="InterPro"/>
</dbReference>